<dbReference type="CDD" id="cd21037">
    <property type="entry name" value="MLKL_NTD"/>
    <property type="match status" value="1"/>
</dbReference>
<reference evidence="1 2" key="1">
    <citation type="submission" date="2018-06" db="EMBL/GenBank/DDBJ databases">
        <title>A transcriptomic atlas of mushroom development highlights an independent origin of complex multicellularity.</title>
        <authorList>
            <consortium name="DOE Joint Genome Institute"/>
            <person name="Krizsan K."/>
            <person name="Almasi E."/>
            <person name="Merenyi Z."/>
            <person name="Sahu N."/>
            <person name="Viragh M."/>
            <person name="Koszo T."/>
            <person name="Mondo S."/>
            <person name="Kiss B."/>
            <person name="Balint B."/>
            <person name="Kues U."/>
            <person name="Barry K."/>
            <person name="Hegedus J.C."/>
            <person name="Henrissat B."/>
            <person name="Johnson J."/>
            <person name="Lipzen A."/>
            <person name="Ohm R."/>
            <person name="Nagy I."/>
            <person name="Pangilinan J."/>
            <person name="Yan J."/>
            <person name="Xiong Y."/>
            <person name="Grigoriev I.V."/>
            <person name="Hibbett D.S."/>
            <person name="Nagy L.G."/>
        </authorList>
    </citation>
    <scope>NUCLEOTIDE SEQUENCE [LARGE SCALE GENOMIC DNA]</scope>
    <source>
        <strain evidence="1 2">SZMC22713</strain>
    </source>
</reference>
<proteinExistence type="predicted"/>
<organism evidence="1 2">
    <name type="scientific">Rickenella mellea</name>
    <dbReference type="NCBI Taxonomy" id="50990"/>
    <lineage>
        <taxon>Eukaryota</taxon>
        <taxon>Fungi</taxon>
        <taxon>Dikarya</taxon>
        <taxon>Basidiomycota</taxon>
        <taxon>Agaricomycotina</taxon>
        <taxon>Agaricomycetes</taxon>
        <taxon>Hymenochaetales</taxon>
        <taxon>Rickenellaceae</taxon>
        <taxon>Rickenella</taxon>
    </lineage>
</organism>
<dbReference type="AlphaFoldDB" id="A0A4Y7PFM1"/>
<dbReference type="GO" id="GO:0007166">
    <property type="term" value="P:cell surface receptor signaling pathway"/>
    <property type="evidence" value="ECO:0007669"/>
    <property type="project" value="InterPro"/>
</dbReference>
<dbReference type="VEuPathDB" id="FungiDB:BD410DRAFT_833283"/>
<dbReference type="OrthoDB" id="1534087at2759"/>
<protein>
    <submittedName>
        <fullName evidence="1">Uncharacterized protein</fullName>
    </submittedName>
</protein>
<dbReference type="InterPro" id="IPR036537">
    <property type="entry name" value="Adaptor_Cbl_N_dom_sf"/>
</dbReference>
<gene>
    <name evidence="1" type="ORF">BD410DRAFT_833283</name>
</gene>
<accession>A0A4Y7PFM1</accession>
<sequence>MPPIAPRLTSTPSNSRVALAAARITVATVSNIVGSMNVPLFNVVPQTLSEIISLADSVNSNRSACAHLAGQAAELVKALTNAVPEKSTVNIDDSLRRDMQNLSGTLQSIKDFMSALNNRSLLSRFVSQNDDRTTIAVFRNKLHNAVQIFQIQNNISLRISQNIILQGQTAILQTVENIERKLDNSATMSNSQHQSKLQLEPPPAPQIFFGRDDYVENVISLLLLNSPARLAILGPGGVGSFYLVNLYHPQNL</sequence>
<dbReference type="EMBL" id="ML170521">
    <property type="protein sequence ID" value="TDL13622.1"/>
    <property type="molecule type" value="Genomic_DNA"/>
</dbReference>
<evidence type="ECO:0000313" key="2">
    <source>
        <dbReference type="Proteomes" id="UP000294933"/>
    </source>
</evidence>
<dbReference type="InterPro" id="IPR059179">
    <property type="entry name" value="MLKL-like_MCAfunc"/>
</dbReference>
<dbReference type="Gene3D" id="1.20.930.20">
    <property type="entry name" value="Adaptor protein Cbl, N-terminal domain"/>
    <property type="match status" value="1"/>
</dbReference>
<keyword evidence="2" id="KW-1185">Reference proteome</keyword>
<name>A0A4Y7PFM1_9AGAM</name>
<evidence type="ECO:0000313" key="1">
    <source>
        <dbReference type="EMBL" id="TDL13622.1"/>
    </source>
</evidence>
<dbReference type="Proteomes" id="UP000294933">
    <property type="component" value="Unassembled WGS sequence"/>
</dbReference>